<name>A0A7T3X2A7_AERCA</name>
<dbReference type="EMBL" id="CP065937">
    <property type="protein sequence ID" value="QQA60906.1"/>
    <property type="molecule type" value="Genomic_DNA"/>
</dbReference>
<sequence>MNLYHVYYNQQDRAVCVERQSANGIIKIIAGVRPTSLYSRMLVTDTYALSEAIDESLLTKQEQLNKSKGMRYQRTPELEQEIKLGCSHSVLHTKYGISKRTYHRLRNELISATPPTL</sequence>
<proteinExistence type="predicted"/>
<accession>A0A7T3X2A7</accession>
<dbReference type="AlphaFoldDB" id="A0A7T3X2A7"/>
<protein>
    <submittedName>
        <fullName evidence="1">Uncharacterized protein</fullName>
    </submittedName>
</protein>
<reference evidence="1" key="1">
    <citation type="submission" date="2020-12" db="EMBL/GenBank/DDBJ databases">
        <title>GES Beta-lactamases isolated from hospital effluents in Brazil.</title>
        <authorList>
            <person name="Conte D."/>
            <person name="Mesa D."/>
            <person name="Palmeiro J.K."/>
            <person name="Dalla-Costa L.M."/>
        </authorList>
    </citation>
    <scope>NUCLEOTIDE SEQUENCE [LARGE SCALE GENOMIC DNA]</scope>
    <source>
        <strain evidence="1">Aero21</strain>
    </source>
</reference>
<organism evidence="1">
    <name type="scientific">Aeromonas caviae</name>
    <name type="common">Aeromonas punctata</name>
    <dbReference type="NCBI Taxonomy" id="648"/>
    <lineage>
        <taxon>Bacteria</taxon>
        <taxon>Pseudomonadati</taxon>
        <taxon>Pseudomonadota</taxon>
        <taxon>Gammaproteobacteria</taxon>
        <taxon>Aeromonadales</taxon>
        <taxon>Aeromonadaceae</taxon>
        <taxon>Aeromonas</taxon>
    </lineage>
</organism>
<evidence type="ECO:0000313" key="1">
    <source>
        <dbReference type="EMBL" id="QQA60906.1"/>
    </source>
</evidence>
<dbReference type="RefSeq" id="WP_069784223.1">
    <property type="nucleotide sequence ID" value="NZ_CAWMSG010000001.1"/>
</dbReference>
<gene>
    <name evidence="1" type="ORF">JC965_24555</name>
</gene>